<dbReference type="SUPFAM" id="SSF47757">
    <property type="entry name" value="Chemotaxis receptor methyltransferase CheR, N-terminal domain"/>
    <property type="match status" value="1"/>
</dbReference>
<dbReference type="FunFam" id="3.30.565.10:FF:000023">
    <property type="entry name" value="PAS domain-containing sensor histidine kinase"/>
    <property type="match status" value="1"/>
</dbReference>
<dbReference type="GO" id="GO:0005886">
    <property type="term" value="C:plasma membrane"/>
    <property type="evidence" value="ECO:0007669"/>
    <property type="project" value="UniProtKB-SubCell"/>
</dbReference>
<keyword evidence="8" id="KW-0949">S-adenosyl-L-methionine</keyword>
<dbReference type="Pfam" id="PF13596">
    <property type="entry name" value="PAS_10"/>
    <property type="match status" value="1"/>
</dbReference>
<organism evidence="20 21">
    <name type="scientific">Dyadobacter luticola</name>
    <dbReference type="NCBI Taxonomy" id="1979387"/>
    <lineage>
        <taxon>Bacteria</taxon>
        <taxon>Pseudomonadati</taxon>
        <taxon>Bacteroidota</taxon>
        <taxon>Cytophagia</taxon>
        <taxon>Cytophagales</taxon>
        <taxon>Spirosomataceae</taxon>
        <taxon>Dyadobacter</taxon>
    </lineage>
</organism>
<feature type="domain" description="PAC" evidence="17">
    <location>
        <begin position="926"/>
        <end position="978"/>
    </location>
</feature>
<dbReference type="PROSITE" id="PS50122">
    <property type="entry name" value="CHEB"/>
    <property type="match status" value="1"/>
</dbReference>
<dbReference type="SUPFAM" id="SSF53335">
    <property type="entry name" value="S-adenosyl-L-methionine-dependent methyltransferases"/>
    <property type="match status" value="1"/>
</dbReference>
<dbReference type="Gene3D" id="1.10.155.10">
    <property type="entry name" value="Chemotaxis receptor methyltransferase CheR, N-terminal domain"/>
    <property type="match status" value="1"/>
</dbReference>
<dbReference type="SMART" id="SM00086">
    <property type="entry name" value="PAC"/>
    <property type="match status" value="2"/>
</dbReference>
<dbReference type="GO" id="GO:0000155">
    <property type="term" value="F:phosphorelay sensor kinase activity"/>
    <property type="evidence" value="ECO:0007669"/>
    <property type="project" value="InterPro"/>
</dbReference>
<dbReference type="SMART" id="SM00387">
    <property type="entry name" value="HATPase_c"/>
    <property type="match status" value="1"/>
</dbReference>
<feature type="domain" description="CheB-type methylesterase" evidence="18">
    <location>
        <begin position="18"/>
        <end position="199"/>
    </location>
</feature>
<dbReference type="SUPFAM" id="SSF52738">
    <property type="entry name" value="Methylesterase CheB, C-terminal domain"/>
    <property type="match status" value="1"/>
</dbReference>
<evidence type="ECO:0000256" key="10">
    <source>
        <dbReference type="ARBA" id="ARBA00022777"/>
    </source>
</evidence>
<dbReference type="Pfam" id="PF01739">
    <property type="entry name" value="CheR"/>
    <property type="match status" value="1"/>
</dbReference>
<keyword evidence="21" id="KW-1185">Reference proteome</keyword>
<evidence type="ECO:0000256" key="1">
    <source>
        <dbReference type="ARBA" id="ARBA00000085"/>
    </source>
</evidence>
<dbReference type="InterPro" id="IPR035965">
    <property type="entry name" value="PAS-like_dom_sf"/>
</dbReference>
<evidence type="ECO:0000256" key="7">
    <source>
        <dbReference type="ARBA" id="ARBA00022679"/>
    </source>
</evidence>
<dbReference type="InterPro" id="IPR035909">
    <property type="entry name" value="CheB_C"/>
</dbReference>
<dbReference type="PRINTS" id="PR00996">
    <property type="entry name" value="CHERMTFRASE"/>
</dbReference>
<keyword evidence="6" id="KW-0489">Methyltransferase</keyword>
<dbReference type="SMART" id="SM00138">
    <property type="entry name" value="MeTrc"/>
    <property type="match status" value="1"/>
</dbReference>
<dbReference type="GO" id="GO:0008984">
    <property type="term" value="F:protein-glutamate methylesterase activity"/>
    <property type="evidence" value="ECO:0007669"/>
    <property type="project" value="InterPro"/>
</dbReference>
<dbReference type="PANTHER" id="PTHR24422">
    <property type="entry name" value="CHEMOTAXIS PROTEIN METHYLTRANSFERASE"/>
    <property type="match status" value="1"/>
</dbReference>
<dbReference type="PROSITE" id="PS50113">
    <property type="entry name" value="PAC"/>
    <property type="match status" value="2"/>
</dbReference>
<feature type="domain" description="CheR-type methyltransferase" evidence="19">
    <location>
        <begin position="212"/>
        <end position="463"/>
    </location>
</feature>
<comment type="subcellular location">
    <subcellularLocation>
        <location evidence="3">Cell membrane</location>
    </subcellularLocation>
</comment>
<evidence type="ECO:0000313" key="21">
    <source>
        <dbReference type="Proteomes" id="UP000306402"/>
    </source>
</evidence>
<name>A0A5R9L4P8_9BACT</name>
<dbReference type="OrthoDB" id="9816309at2"/>
<dbReference type="Pfam" id="PF01339">
    <property type="entry name" value="CheB_methylest"/>
    <property type="match status" value="1"/>
</dbReference>
<dbReference type="InterPro" id="IPR036890">
    <property type="entry name" value="HATPase_C_sf"/>
</dbReference>
<dbReference type="InterPro" id="IPR022642">
    <property type="entry name" value="CheR_C"/>
</dbReference>
<evidence type="ECO:0000256" key="9">
    <source>
        <dbReference type="ARBA" id="ARBA00022741"/>
    </source>
</evidence>
<dbReference type="CDD" id="cd00082">
    <property type="entry name" value="HisKA"/>
    <property type="match status" value="1"/>
</dbReference>
<dbReference type="SUPFAM" id="SSF47384">
    <property type="entry name" value="Homodimeric domain of signal transducing histidine kinase"/>
    <property type="match status" value="1"/>
</dbReference>
<dbReference type="SUPFAM" id="SSF55785">
    <property type="entry name" value="PYP-like sensor domain (PAS domain)"/>
    <property type="match status" value="2"/>
</dbReference>
<comment type="caution">
    <text evidence="14">Lacks conserved residue(s) required for the propagation of feature annotation.</text>
</comment>
<dbReference type="Gene3D" id="3.30.565.10">
    <property type="entry name" value="Histidine kinase-like ATPase, C-terminal domain"/>
    <property type="match status" value="1"/>
</dbReference>
<dbReference type="Gene3D" id="3.40.50.180">
    <property type="entry name" value="Methylesterase CheB, C-terminal domain"/>
    <property type="match status" value="1"/>
</dbReference>
<dbReference type="InterPro" id="IPR050903">
    <property type="entry name" value="Bact_Chemotaxis_MeTrfase"/>
</dbReference>
<dbReference type="Pfam" id="PF00512">
    <property type="entry name" value="HisKA"/>
    <property type="match status" value="1"/>
</dbReference>
<evidence type="ECO:0000313" key="20">
    <source>
        <dbReference type="EMBL" id="TLV03513.1"/>
    </source>
</evidence>
<feature type="coiled-coil region" evidence="15">
    <location>
        <begin position="654"/>
        <end position="730"/>
    </location>
</feature>
<dbReference type="AlphaFoldDB" id="A0A5R9L4P8"/>
<gene>
    <name evidence="20" type="ORF">FEN17_07875</name>
</gene>
<evidence type="ECO:0000259" key="16">
    <source>
        <dbReference type="PROSITE" id="PS50109"/>
    </source>
</evidence>
<dbReference type="RefSeq" id="WP_138364721.1">
    <property type="nucleotide sequence ID" value="NZ_VCEJ01000002.1"/>
</dbReference>
<dbReference type="InterPro" id="IPR036097">
    <property type="entry name" value="HisK_dim/P_sf"/>
</dbReference>
<dbReference type="InterPro" id="IPR003594">
    <property type="entry name" value="HATPase_dom"/>
</dbReference>
<evidence type="ECO:0000259" key="17">
    <source>
        <dbReference type="PROSITE" id="PS50113"/>
    </source>
</evidence>
<evidence type="ECO:0000256" key="8">
    <source>
        <dbReference type="ARBA" id="ARBA00022691"/>
    </source>
</evidence>
<keyword evidence="13" id="KW-0472">Membrane</keyword>
<dbReference type="InterPro" id="IPR000700">
    <property type="entry name" value="PAS-assoc_C"/>
</dbReference>
<dbReference type="Gene3D" id="3.30.450.20">
    <property type="entry name" value="PAS domain"/>
    <property type="match status" value="2"/>
</dbReference>
<dbReference type="InterPro" id="IPR000673">
    <property type="entry name" value="Sig_transdc_resp-reg_Me-estase"/>
</dbReference>
<dbReference type="SMART" id="SM00388">
    <property type="entry name" value="HisKA"/>
    <property type="match status" value="1"/>
</dbReference>
<dbReference type="SUPFAM" id="SSF55874">
    <property type="entry name" value="ATPase domain of HSP90 chaperone/DNA topoisomerase II/histidine kinase"/>
    <property type="match status" value="1"/>
</dbReference>
<dbReference type="InterPro" id="IPR000014">
    <property type="entry name" value="PAS"/>
</dbReference>
<dbReference type="InterPro" id="IPR029063">
    <property type="entry name" value="SAM-dependent_MTases_sf"/>
</dbReference>
<dbReference type="Pfam" id="PF08447">
    <property type="entry name" value="PAS_3"/>
    <property type="match status" value="1"/>
</dbReference>
<keyword evidence="5" id="KW-0597">Phosphoprotein</keyword>
<sequence>MSRKKSIKQVVEPNGQDPLLVVGIGASAGGVEALMSFFEQVPEDSNFAYVVILHLSPEFDSRLTEILQNVTLIPVQRVTEPVKVTGNQVYVISPSTHLIMEDGLLAVHPNLTIEERRAPVDIFFRTLAESYGPLAVGVVLSGTGANGSMGLKRVKERGGAVFVQNPHQAAFSEMPRQAISTELVDEVLNVADIPSKLIAYHANFGAVSIPAEANQRPQQQQQALREIFMQLRLRTGHDFSNYKRPTLLRRIERRIHVHGLPSLPAYATFLTENHQEAEALLKDLLISVTNFFRDQAVFEIIRQQVLPKILSEKRSEDEVRIWVAGCATGEEAYSLAMLCAEHTLGVIDSPRIQIFATDIDEDAINFARDGVYTLNDAADVPPERLRRFFTLEDERYIISREIREMVLFAHHNVLKDPPFSRLDLVSCRNLMIYFNQTAQERVLETFHFAINPGGYLMLGMSETADSSKDLYAPVSRENHLYQTRLVAGRRYPVPETVPMATGRRSTVSTRPEVEVQAEARMNYGDLHQRLLEQYAPPSIIVNEDYEILHFTDRAGRYLHFPGGELSRNLLKLIRPELRLELRTAFYQAAERQMNVEVSNLAVQFEDRTEAVNLHVRPVLGESDPARGYFLVLFQVNGEIPEDAKNVLNSVEPLAQKLEAELIRVKSQLRATNERHDRQAEVLKASNEELQAMNEELRSAAEELETSKEELQSINEELTTVNQELKVKVEEVSLSSDNLRNLINSTHIATLFLDRGLRVKLFTPVTRDIFNLISSDYGRPLTDITHRLAYTELSNDAEAVLTRLQPIEREVGTNDGRTFLLRLLPYRTADDRINGVVITLVDITLRKEAEEGLRMSEEQLRLFVTATSDSLFKMSPDWTTMYQSPETRLFPVGGQTVNNWLEQALLPDDREHIQPLIDSAIKSKIPVEFEHKTIRADGSIGWTFLRAIPLLNEAGNITEWFGAASDVSDRKNAEETLRMSDRRKDEFMALLAHELRNPMATLFNALELLQATGGTDPKLPLETIMSMMNRETKYLKRLVDDLMDISRINLGKMSLYFDIVDLNNVMKQVEEAVRPLVEAANIHYVMTLPDQLLFVKGDSVRLTQVARNLISNAIKFSNDNGTVKVMLTQEGREACIQVEDNGIGLAYEEQSRIFTQFAQVDESHGRVHGGLGLGLALVREIISLHGGKVTVTSEGLGHGSTFSVYLPLIPKN</sequence>
<evidence type="ECO:0000256" key="3">
    <source>
        <dbReference type="ARBA" id="ARBA00004236"/>
    </source>
</evidence>
<comment type="caution">
    <text evidence="20">The sequence shown here is derived from an EMBL/GenBank/DDBJ whole genome shotgun (WGS) entry which is preliminary data.</text>
</comment>
<dbReference type="InterPro" id="IPR013655">
    <property type="entry name" value="PAS_fold_3"/>
</dbReference>
<dbReference type="GO" id="GO:0000156">
    <property type="term" value="F:phosphorelay response regulator activity"/>
    <property type="evidence" value="ECO:0007669"/>
    <property type="project" value="InterPro"/>
</dbReference>
<dbReference type="CDD" id="cd16434">
    <property type="entry name" value="CheB-CheR_fusion"/>
    <property type="match status" value="1"/>
</dbReference>
<dbReference type="NCBIfam" id="TIGR00229">
    <property type="entry name" value="sensory_box"/>
    <property type="match status" value="1"/>
</dbReference>
<dbReference type="GO" id="GO:0008983">
    <property type="term" value="F:protein-glutamate O-methyltransferase activity"/>
    <property type="evidence" value="ECO:0007669"/>
    <property type="project" value="UniProtKB-EC"/>
</dbReference>
<evidence type="ECO:0000259" key="18">
    <source>
        <dbReference type="PROSITE" id="PS50122"/>
    </source>
</evidence>
<keyword evidence="7" id="KW-0808">Transferase</keyword>
<dbReference type="CDD" id="cd00075">
    <property type="entry name" value="HATPase"/>
    <property type="match status" value="1"/>
</dbReference>
<keyword evidence="9" id="KW-0547">Nucleotide-binding</keyword>
<comment type="catalytic activity">
    <reaction evidence="2">
        <text>L-glutamyl-[protein] + S-adenosyl-L-methionine = [protein]-L-glutamate 5-O-methyl ester + S-adenosyl-L-homocysteine</text>
        <dbReference type="Rhea" id="RHEA:24452"/>
        <dbReference type="Rhea" id="RHEA-COMP:10208"/>
        <dbReference type="Rhea" id="RHEA-COMP:10311"/>
        <dbReference type="ChEBI" id="CHEBI:29973"/>
        <dbReference type="ChEBI" id="CHEBI:57856"/>
        <dbReference type="ChEBI" id="CHEBI:59789"/>
        <dbReference type="ChEBI" id="CHEBI:82795"/>
        <dbReference type="EC" id="2.1.1.80"/>
    </reaction>
</comment>
<evidence type="ECO:0000256" key="6">
    <source>
        <dbReference type="ARBA" id="ARBA00022603"/>
    </source>
</evidence>
<dbReference type="EMBL" id="VCEJ01000002">
    <property type="protein sequence ID" value="TLV03513.1"/>
    <property type="molecule type" value="Genomic_DNA"/>
</dbReference>
<dbReference type="InterPro" id="IPR000780">
    <property type="entry name" value="CheR_MeTrfase"/>
</dbReference>
<dbReference type="InterPro" id="IPR022641">
    <property type="entry name" value="CheR_N"/>
</dbReference>
<evidence type="ECO:0000256" key="14">
    <source>
        <dbReference type="PROSITE-ProRule" id="PRU00050"/>
    </source>
</evidence>
<dbReference type="Gene3D" id="3.40.50.150">
    <property type="entry name" value="Vaccinia Virus protein VP39"/>
    <property type="match status" value="1"/>
</dbReference>
<dbReference type="InterPro" id="IPR003661">
    <property type="entry name" value="HisK_dim/P_dom"/>
</dbReference>
<evidence type="ECO:0000256" key="13">
    <source>
        <dbReference type="ARBA" id="ARBA00023136"/>
    </source>
</evidence>
<accession>A0A5R9L4P8</accession>
<dbReference type="CDD" id="cd02440">
    <property type="entry name" value="AdoMet_MTases"/>
    <property type="match status" value="1"/>
</dbReference>
<protein>
    <submittedName>
        <fullName evidence="20">PAS domain S-box protein</fullName>
    </submittedName>
</protein>
<dbReference type="GO" id="GO:0006935">
    <property type="term" value="P:chemotaxis"/>
    <property type="evidence" value="ECO:0007669"/>
    <property type="project" value="InterPro"/>
</dbReference>
<proteinExistence type="predicted"/>
<dbReference type="PROSITE" id="PS50109">
    <property type="entry name" value="HIS_KIN"/>
    <property type="match status" value="1"/>
</dbReference>
<dbReference type="GO" id="GO:0005737">
    <property type="term" value="C:cytoplasm"/>
    <property type="evidence" value="ECO:0007669"/>
    <property type="project" value="InterPro"/>
</dbReference>
<keyword evidence="15" id="KW-0175">Coiled coil</keyword>
<dbReference type="PROSITE" id="PS50123">
    <property type="entry name" value="CHER"/>
    <property type="match status" value="1"/>
</dbReference>
<dbReference type="GO" id="GO:0032259">
    <property type="term" value="P:methylation"/>
    <property type="evidence" value="ECO:0007669"/>
    <property type="project" value="UniProtKB-KW"/>
</dbReference>
<dbReference type="Gene3D" id="1.10.287.130">
    <property type="match status" value="1"/>
</dbReference>
<feature type="domain" description="PAC" evidence="17">
    <location>
        <begin position="804"/>
        <end position="854"/>
    </location>
</feature>
<evidence type="ECO:0000256" key="2">
    <source>
        <dbReference type="ARBA" id="ARBA00001541"/>
    </source>
</evidence>
<comment type="catalytic activity">
    <reaction evidence="1">
        <text>ATP + protein L-histidine = ADP + protein N-phospho-L-histidine.</text>
        <dbReference type="EC" id="2.7.13.3"/>
    </reaction>
</comment>
<keyword evidence="10" id="KW-0418">Kinase</keyword>
<dbReference type="SMART" id="SM00091">
    <property type="entry name" value="PAS"/>
    <property type="match status" value="2"/>
</dbReference>
<dbReference type="InterPro" id="IPR005467">
    <property type="entry name" value="His_kinase_dom"/>
</dbReference>
<dbReference type="InterPro" id="IPR036804">
    <property type="entry name" value="CheR_N_sf"/>
</dbReference>
<dbReference type="Pfam" id="PF02518">
    <property type="entry name" value="HATPase_c"/>
    <property type="match status" value="1"/>
</dbReference>
<evidence type="ECO:0000256" key="5">
    <source>
        <dbReference type="ARBA" id="ARBA00022553"/>
    </source>
</evidence>
<feature type="domain" description="Histidine kinase" evidence="16">
    <location>
        <begin position="989"/>
        <end position="1209"/>
    </location>
</feature>
<dbReference type="Proteomes" id="UP000306402">
    <property type="component" value="Unassembled WGS sequence"/>
</dbReference>
<dbReference type="InterPro" id="IPR001610">
    <property type="entry name" value="PAC"/>
</dbReference>
<keyword evidence="12" id="KW-0902">Two-component regulatory system</keyword>
<evidence type="ECO:0000256" key="15">
    <source>
        <dbReference type="SAM" id="Coils"/>
    </source>
</evidence>
<dbReference type="Pfam" id="PF03705">
    <property type="entry name" value="CheR_N"/>
    <property type="match status" value="1"/>
</dbReference>
<keyword evidence="4" id="KW-1003">Cell membrane</keyword>
<reference evidence="20 21" key="1">
    <citation type="submission" date="2019-05" db="EMBL/GenBank/DDBJ databases">
        <authorList>
            <person name="Qu J.-H."/>
        </authorList>
    </citation>
    <scope>NUCLEOTIDE SEQUENCE [LARGE SCALE GENOMIC DNA]</scope>
    <source>
        <strain evidence="20 21">T17</strain>
    </source>
</reference>
<evidence type="ECO:0000256" key="12">
    <source>
        <dbReference type="ARBA" id="ARBA00023012"/>
    </source>
</evidence>
<dbReference type="GO" id="GO:0005524">
    <property type="term" value="F:ATP binding"/>
    <property type="evidence" value="ECO:0007669"/>
    <property type="project" value="UniProtKB-KW"/>
</dbReference>
<evidence type="ECO:0000259" key="19">
    <source>
        <dbReference type="PROSITE" id="PS50123"/>
    </source>
</evidence>
<evidence type="ECO:0000256" key="11">
    <source>
        <dbReference type="ARBA" id="ARBA00022840"/>
    </source>
</evidence>
<evidence type="ECO:0000256" key="4">
    <source>
        <dbReference type="ARBA" id="ARBA00022475"/>
    </source>
</evidence>
<keyword evidence="11" id="KW-0067">ATP-binding</keyword>